<keyword evidence="1" id="KW-0812">Transmembrane</keyword>
<keyword evidence="1" id="KW-1133">Transmembrane helix</keyword>
<feature type="transmembrane region" description="Helical" evidence="1">
    <location>
        <begin position="7"/>
        <end position="27"/>
    </location>
</feature>
<feature type="transmembrane region" description="Helical" evidence="1">
    <location>
        <begin position="240"/>
        <end position="261"/>
    </location>
</feature>
<feature type="transmembrane region" description="Helical" evidence="1">
    <location>
        <begin position="213"/>
        <end position="234"/>
    </location>
</feature>
<evidence type="ECO:0000313" key="2">
    <source>
        <dbReference type="EMBL" id="MCZ0725828.1"/>
    </source>
</evidence>
<feature type="transmembrane region" description="Helical" evidence="1">
    <location>
        <begin position="47"/>
        <end position="69"/>
    </location>
</feature>
<organism evidence="2 3">
    <name type="scientific">Aerococcus kribbianus</name>
    <dbReference type="NCBI Taxonomy" id="2999064"/>
    <lineage>
        <taxon>Bacteria</taxon>
        <taxon>Bacillati</taxon>
        <taxon>Bacillota</taxon>
        <taxon>Bacilli</taxon>
        <taxon>Lactobacillales</taxon>
        <taxon>Aerococcaceae</taxon>
        <taxon>Aerococcus</taxon>
    </lineage>
</organism>
<sequence length="278" mass="32257">MRKQRLLHSAIIGGLMAALFVVFSLFFANASFQAILANSVFVETGTYYPLLFLGAWLAFSVMTYHYFLIDFRLPGPKSFKATLYVVSQLLILLLYVSEPLPHRVDLDWLVNPLKLVILFMVQGKLIQSLLARERLMYRPKPFFYPRGILVYMLTFTLFRMLTYWGLDGYQASHDMFGISLMWTLSMGLAIGLSFSTIQRYLLRQDQKGKSQAFALSFFASYSIAYHAYMLLTYQLSWWDMVSRCALDVFAVWLATWIILYFQINERQEITPYSVDGKA</sequence>
<protein>
    <submittedName>
        <fullName evidence="2">Uncharacterized protein</fullName>
    </submittedName>
</protein>
<keyword evidence="1" id="KW-0472">Membrane</keyword>
<feature type="transmembrane region" description="Helical" evidence="1">
    <location>
        <begin position="81"/>
        <end position="97"/>
    </location>
</feature>
<keyword evidence="3" id="KW-1185">Reference proteome</keyword>
<evidence type="ECO:0000313" key="3">
    <source>
        <dbReference type="Proteomes" id="UP001146670"/>
    </source>
</evidence>
<dbReference type="Proteomes" id="UP001146670">
    <property type="component" value="Unassembled WGS sequence"/>
</dbReference>
<gene>
    <name evidence="2" type="ORF">OW157_04485</name>
</gene>
<feature type="transmembrane region" description="Helical" evidence="1">
    <location>
        <begin position="109"/>
        <end position="127"/>
    </location>
</feature>
<name>A0A9X3FN47_9LACT</name>
<dbReference type="AlphaFoldDB" id="A0A9X3FN47"/>
<evidence type="ECO:0000256" key="1">
    <source>
        <dbReference type="SAM" id="Phobius"/>
    </source>
</evidence>
<dbReference type="RefSeq" id="WP_268752137.1">
    <property type="nucleotide sequence ID" value="NZ_JAPRFQ010000001.1"/>
</dbReference>
<proteinExistence type="predicted"/>
<feature type="transmembrane region" description="Helical" evidence="1">
    <location>
        <begin position="178"/>
        <end position="201"/>
    </location>
</feature>
<comment type="caution">
    <text evidence="2">The sequence shown here is derived from an EMBL/GenBank/DDBJ whole genome shotgun (WGS) entry which is preliminary data.</text>
</comment>
<feature type="transmembrane region" description="Helical" evidence="1">
    <location>
        <begin position="148"/>
        <end position="166"/>
    </location>
</feature>
<dbReference type="EMBL" id="JAPRFR010000001">
    <property type="protein sequence ID" value="MCZ0725828.1"/>
    <property type="molecule type" value="Genomic_DNA"/>
</dbReference>
<accession>A0A9X3FN47</accession>
<reference evidence="2" key="1">
    <citation type="submission" date="2022-12" db="EMBL/GenBank/DDBJ databases">
        <title>Description and comparative metabolic analysis of Aerococcus sp. nov., isolated from the feces of a pig.</title>
        <authorList>
            <person name="Chang Y.-H."/>
        </authorList>
    </citation>
    <scope>NUCLEOTIDE SEQUENCE</scope>
    <source>
        <strain evidence="2">YH-aer222</strain>
    </source>
</reference>